<dbReference type="Proteomes" id="UP000053097">
    <property type="component" value="Unassembled WGS sequence"/>
</dbReference>
<protein>
    <submittedName>
        <fullName evidence="2">Uncharacterized protein</fullName>
    </submittedName>
</protein>
<evidence type="ECO:0000256" key="1">
    <source>
        <dbReference type="SAM" id="MobiDB-lite"/>
    </source>
</evidence>
<feature type="compositionally biased region" description="Basic and acidic residues" evidence="1">
    <location>
        <begin position="13"/>
        <end position="24"/>
    </location>
</feature>
<accession>A0A026WC15</accession>
<evidence type="ECO:0000313" key="2">
    <source>
        <dbReference type="EMBL" id="EZA53602.1"/>
    </source>
</evidence>
<name>A0A026WC15_OOCBI</name>
<dbReference type="OrthoDB" id="10039452at2759"/>
<feature type="region of interest" description="Disordered" evidence="1">
    <location>
        <begin position="1"/>
        <end position="24"/>
    </location>
</feature>
<evidence type="ECO:0000313" key="3">
    <source>
        <dbReference type="Proteomes" id="UP000053097"/>
    </source>
</evidence>
<feature type="compositionally biased region" description="Low complexity" evidence="1">
    <location>
        <begin position="113"/>
        <end position="122"/>
    </location>
</feature>
<organism evidence="2 3">
    <name type="scientific">Ooceraea biroi</name>
    <name type="common">Clonal raider ant</name>
    <name type="synonym">Cerapachys biroi</name>
    <dbReference type="NCBI Taxonomy" id="2015173"/>
    <lineage>
        <taxon>Eukaryota</taxon>
        <taxon>Metazoa</taxon>
        <taxon>Ecdysozoa</taxon>
        <taxon>Arthropoda</taxon>
        <taxon>Hexapoda</taxon>
        <taxon>Insecta</taxon>
        <taxon>Pterygota</taxon>
        <taxon>Neoptera</taxon>
        <taxon>Endopterygota</taxon>
        <taxon>Hymenoptera</taxon>
        <taxon>Apocrita</taxon>
        <taxon>Aculeata</taxon>
        <taxon>Formicoidea</taxon>
        <taxon>Formicidae</taxon>
        <taxon>Dorylinae</taxon>
        <taxon>Ooceraea</taxon>
    </lineage>
</organism>
<feature type="region of interest" description="Disordered" evidence="1">
    <location>
        <begin position="85"/>
        <end position="253"/>
    </location>
</feature>
<reference evidence="2 3" key="1">
    <citation type="journal article" date="2014" name="Curr. Biol.">
        <title>The genome of the clonal raider ant Cerapachys biroi.</title>
        <authorList>
            <person name="Oxley P.R."/>
            <person name="Ji L."/>
            <person name="Fetter-Pruneda I."/>
            <person name="McKenzie S.K."/>
            <person name="Li C."/>
            <person name="Hu H."/>
            <person name="Zhang G."/>
            <person name="Kronauer D.J."/>
        </authorList>
    </citation>
    <scope>NUCLEOTIDE SEQUENCE [LARGE SCALE GENOMIC DNA]</scope>
</reference>
<feature type="compositionally biased region" description="Polar residues" evidence="1">
    <location>
        <begin position="137"/>
        <end position="151"/>
    </location>
</feature>
<sequence>MDEQQPSTSAYTDSHEPVTEETKQEVTDAVHFFVNALKEGGVINSEASSCISMRSKLMGEGILQRFWEMQGEMVFADVQQLLHEEEEGEQEKGKQEEKDAEIDVPVSDMEILSSQSSSTSQSDDNYEPAKPPKTKSTEVSGPASPTVSSVSPDGAPLLSETQPRSGVQLREWKLVPRYTSPKDSIHVPRPVSPLPPSPSRECKEMAAQMDRVTPIRHCHTTARQDQDTQTRGWSAESEEEEEEEPQRWGPIRVTLTQPHISYCERNLQYNQRRG</sequence>
<dbReference type="AlphaFoldDB" id="A0A026WC15"/>
<proteinExistence type="predicted"/>
<feature type="compositionally biased region" description="Polar residues" evidence="1">
    <location>
        <begin position="1"/>
        <end position="12"/>
    </location>
</feature>
<gene>
    <name evidence="2" type="ORF">X777_06931</name>
</gene>
<dbReference type="EMBL" id="KK107278">
    <property type="protein sequence ID" value="EZA53602.1"/>
    <property type="molecule type" value="Genomic_DNA"/>
</dbReference>
<keyword evidence="3" id="KW-1185">Reference proteome</keyword>